<protein>
    <submittedName>
        <fullName evidence="2">Armadillo repeat-containing protein 6</fullName>
    </submittedName>
</protein>
<dbReference type="InterPro" id="IPR016024">
    <property type="entry name" value="ARM-type_fold"/>
</dbReference>
<dbReference type="PANTHER" id="PTHR22895:SF0">
    <property type="entry name" value="ARMADILLO REPEAT-CONTAINING PROTEIN 6"/>
    <property type="match status" value="1"/>
</dbReference>
<dbReference type="Gene3D" id="1.25.10.10">
    <property type="entry name" value="Leucine-rich Repeat Variant"/>
    <property type="match status" value="2"/>
</dbReference>
<proteinExistence type="evidence at transcript level"/>
<dbReference type="PANTHER" id="PTHR22895">
    <property type="entry name" value="ARMADILLO REPEAT-CONTAINING PROTEIN 6"/>
    <property type="match status" value="1"/>
</dbReference>
<dbReference type="GO" id="GO:0002244">
    <property type="term" value="P:hematopoietic progenitor cell differentiation"/>
    <property type="evidence" value="ECO:0007669"/>
    <property type="project" value="TreeGrafter"/>
</dbReference>
<evidence type="ECO:0000313" key="2">
    <source>
        <dbReference type="EMBL" id="CAX72956.1"/>
    </source>
</evidence>
<organism evidence="2">
    <name type="scientific">Schistosoma japonicum</name>
    <name type="common">Blood fluke</name>
    <dbReference type="NCBI Taxonomy" id="6182"/>
    <lineage>
        <taxon>Eukaryota</taxon>
        <taxon>Metazoa</taxon>
        <taxon>Spiralia</taxon>
        <taxon>Lophotrochozoa</taxon>
        <taxon>Platyhelminthes</taxon>
        <taxon>Trematoda</taxon>
        <taxon>Digenea</taxon>
        <taxon>Strigeidida</taxon>
        <taxon>Schistosomatoidea</taxon>
        <taxon>Schistosomatidae</taxon>
        <taxon>Schistosoma</taxon>
    </lineage>
</organism>
<sequence>MRKVSQSYFDETVKSNMELCDLPVDDAIAESIQSFNLEGVDLSDIVKDMVKYEKGHPSVLAIKKLEECLENSHDKHLVLETLQSLQLQCNTDPAVRKLLIDMNAVNILISLCDSHVAVDDYDLCASLLNVLSKIIKDHSDSVNEDHIRKVINLLLKQVDELDKNSFTDSKSNLIAGVYSVLHFSCTRNEKNRTFISETQAVNKTITFLAKMADLFENLPFNTFYPALKHGCAFLRSLTHDDDFDVEFGFGSENARTIAKRGSCLEVFVILVSKILNSSNVIGISDLFQTLSTIITREELCTKFASLNGIDILMQSIYFNMKSIVIVSSGLMLLQAVCGSDACKLSVGNWSMHNISGPQLIVDIFEEYINSPIVTKHLSRVIAILTLRLPDLAKSLITSGASMYLIKTLELHLSNPPTVRAACRAIRNCVSRSPELRSSFLTSDSGTDTGLEKLLNCVLKIPSCCDEAKAALRDLNCKVELQELWKGHP</sequence>
<evidence type="ECO:0000256" key="1">
    <source>
        <dbReference type="ARBA" id="ARBA00022737"/>
    </source>
</evidence>
<reference evidence="2" key="2">
    <citation type="submission" date="2009-03" db="EMBL/GenBank/DDBJ databases">
        <authorList>
            <person name="Gang L."/>
        </authorList>
    </citation>
    <scope>NUCLEOTIDE SEQUENCE</scope>
    <source>
        <strain evidence="2">Anhui</strain>
    </source>
</reference>
<reference evidence="2" key="1">
    <citation type="journal article" date="2009" name="Nature">
        <title>The Schistosoma japonicum genome reveals features of host-parasite interplay.</title>
        <authorList>
            <person name="Liu F."/>
            <person name="Zhou Y."/>
            <person name="Wang Z.Q."/>
            <person name="Lu G."/>
            <person name="Zheng H."/>
            <person name="Brindley P.J."/>
            <person name="McManus D.P."/>
            <person name="Blair D."/>
            <person name="Zhang Q.H."/>
            <person name="Zhong Y."/>
            <person name="Wang S."/>
            <person name="Han Z.G."/>
            <person name="Chen Z."/>
        </authorList>
    </citation>
    <scope>NUCLEOTIDE SEQUENCE</scope>
    <source>
        <strain evidence="2">Anhui</strain>
    </source>
</reference>
<dbReference type="SUPFAM" id="SSF48371">
    <property type="entry name" value="ARM repeat"/>
    <property type="match status" value="1"/>
</dbReference>
<dbReference type="AlphaFoldDB" id="C1LE28"/>
<accession>C1LE28</accession>
<dbReference type="InterPro" id="IPR011989">
    <property type="entry name" value="ARM-like"/>
</dbReference>
<keyword evidence="1" id="KW-0677">Repeat</keyword>
<dbReference type="EMBL" id="FN317225">
    <property type="protein sequence ID" value="CAX72956.1"/>
    <property type="molecule type" value="mRNA"/>
</dbReference>
<name>C1LE28_SCHJA</name>